<keyword evidence="4 6" id="KW-1133">Transmembrane helix</keyword>
<dbReference type="PANTHER" id="PTHR23427:SF2">
    <property type="entry name" value="SURFEIT LOCUS PROTEIN 1"/>
    <property type="match status" value="1"/>
</dbReference>
<proteinExistence type="inferred from homology"/>
<sequence length="237" mass="26640">MPFNFRFRWIPFIAALLVAAVGIALGNWQTRRAQEKHEIEQRMVERAQVPALALSGANDAPADIEFMNVTIRGEYLPNWTVYLDNRPYKGTPGFYALTPLKIAGSDMHVLVSRGWIKRDVADRTRLPQIPTPAGTVEINGVVRNTSSRLLQLGKAEPIKPNAIVQNAEAVDIGRAAKLRIYPFVVEQMTDTHDGLVRDWPRPSAGEDKHRGYAFQWYALAATALLFFVVTGFRRGRK</sequence>
<evidence type="ECO:0000256" key="1">
    <source>
        <dbReference type="ARBA" id="ARBA00004370"/>
    </source>
</evidence>
<protein>
    <recommendedName>
        <fullName evidence="6">SURF1-like protein</fullName>
    </recommendedName>
</protein>
<dbReference type="CDD" id="cd06662">
    <property type="entry name" value="SURF1"/>
    <property type="match status" value="1"/>
</dbReference>
<dbReference type="RefSeq" id="WP_119767578.1">
    <property type="nucleotide sequence ID" value="NZ_QYUO01000001.1"/>
</dbReference>
<comment type="caution">
    <text evidence="7">The sequence shown here is derived from an EMBL/GenBank/DDBJ whole genome shotgun (WGS) entry which is preliminary data.</text>
</comment>
<dbReference type="GO" id="GO:0005886">
    <property type="term" value="C:plasma membrane"/>
    <property type="evidence" value="ECO:0007669"/>
    <property type="project" value="UniProtKB-SubCell"/>
</dbReference>
<comment type="caution">
    <text evidence="6">Lacks conserved residue(s) required for the propagation of feature annotation.</text>
</comment>
<evidence type="ECO:0000313" key="8">
    <source>
        <dbReference type="Proteomes" id="UP000265955"/>
    </source>
</evidence>
<dbReference type="InterPro" id="IPR045214">
    <property type="entry name" value="Surf1/Surf4"/>
</dbReference>
<evidence type="ECO:0000256" key="3">
    <source>
        <dbReference type="ARBA" id="ARBA00022692"/>
    </source>
</evidence>
<dbReference type="OrthoDB" id="9789940at2"/>
<dbReference type="AlphaFoldDB" id="A0A3A3FQ91"/>
<keyword evidence="8" id="KW-1185">Reference proteome</keyword>
<evidence type="ECO:0000256" key="4">
    <source>
        <dbReference type="ARBA" id="ARBA00022989"/>
    </source>
</evidence>
<dbReference type="EMBL" id="QYUO01000001">
    <property type="protein sequence ID" value="RJF97630.1"/>
    <property type="molecule type" value="Genomic_DNA"/>
</dbReference>
<feature type="transmembrane region" description="Helical" evidence="6">
    <location>
        <begin position="214"/>
        <end position="232"/>
    </location>
</feature>
<accession>A0A3A3FQ91</accession>
<gene>
    <name evidence="7" type="ORF">D3871_03150</name>
</gene>
<comment type="subcellular location">
    <subcellularLocation>
        <location evidence="6">Cell membrane</location>
        <topology evidence="6">Multi-pass membrane protein</topology>
    </subcellularLocation>
    <subcellularLocation>
        <location evidence="1">Membrane</location>
    </subcellularLocation>
</comment>
<evidence type="ECO:0000256" key="2">
    <source>
        <dbReference type="ARBA" id="ARBA00007165"/>
    </source>
</evidence>
<evidence type="ECO:0000256" key="6">
    <source>
        <dbReference type="RuleBase" id="RU363076"/>
    </source>
</evidence>
<evidence type="ECO:0000256" key="5">
    <source>
        <dbReference type="ARBA" id="ARBA00023136"/>
    </source>
</evidence>
<dbReference type="Proteomes" id="UP000265955">
    <property type="component" value="Unassembled WGS sequence"/>
</dbReference>
<evidence type="ECO:0000313" key="7">
    <source>
        <dbReference type="EMBL" id="RJF97630.1"/>
    </source>
</evidence>
<keyword evidence="6" id="KW-1003">Cell membrane</keyword>
<keyword evidence="3 6" id="KW-0812">Transmembrane</keyword>
<dbReference type="PROSITE" id="PS50895">
    <property type="entry name" value="SURF1"/>
    <property type="match status" value="1"/>
</dbReference>
<dbReference type="PANTHER" id="PTHR23427">
    <property type="entry name" value="SURFEIT LOCUS PROTEIN"/>
    <property type="match status" value="1"/>
</dbReference>
<comment type="similarity">
    <text evidence="2 6">Belongs to the SURF1 family.</text>
</comment>
<organism evidence="7 8">
    <name type="scientific">Noviherbaspirillum saxi</name>
    <dbReference type="NCBI Taxonomy" id="2320863"/>
    <lineage>
        <taxon>Bacteria</taxon>
        <taxon>Pseudomonadati</taxon>
        <taxon>Pseudomonadota</taxon>
        <taxon>Betaproteobacteria</taxon>
        <taxon>Burkholderiales</taxon>
        <taxon>Oxalobacteraceae</taxon>
        <taxon>Noviherbaspirillum</taxon>
    </lineage>
</organism>
<keyword evidence="5 6" id="KW-0472">Membrane</keyword>
<dbReference type="InterPro" id="IPR002994">
    <property type="entry name" value="Surf1/Shy1"/>
</dbReference>
<name>A0A3A3FQ91_9BURK</name>
<dbReference type="Pfam" id="PF02104">
    <property type="entry name" value="SURF1"/>
    <property type="match status" value="1"/>
</dbReference>
<reference evidence="8" key="1">
    <citation type="submission" date="2018-09" db="EMBL/GenBank/DDBJ databases">
        <authorList>
            <person name="Zhu H."/>
        </authorList>
    </citation>
    <scope>NUCLEOTIDE SEQUENCE [LARGE SCALE GENOMIC DNA]</scope>
    <source>
        <strain evidence="8">K1R23-30</strain>
    </source>
</reference>